<feature type="transmembrane region" description="Helical" evidence="3">
    <location>
        <begin position="247"/>
        <end position="268"/>
    </location>
</feature>
<accession>A0A976M865</accession>
<dbReference type="Proteomes" id="UP000244803">
    <property type="component" value="Chromosome 3"/>
</dbReference>
<organism evidence="4 5">
    <name type="scientific">Theileria orientalis</name>
    <dbReference type="NCBI Taxonomy" id="68886"/>
    <lineage>
        <taxon>Eukaryota</taxon>
        <taxon>Sar</taxon>
        <taxon>Alveolata</taxon>
        <taxon>Apicomplexa</taxon>
        <taxon>Aconoidasida</taxon>
        <taxon>Piroplasmida</taxon>
        <taxon>Theileriidae</taxon>
        <taxon>Theileria</taxon>
    </lineage>
</organism>
<dbReference type="PANTHER" id="PTHR21250">
    <property type="entry name" value="PRE-RRNA-PROCESSING PROTEIN TSR2 HOMOLOG"/>
    <property type="match status" value="1"/>
</dbReference>
<dbReference type="InterPro" id="IPR019398">
    <property type="entry name" value="Pre-rRNA_process_TSR2"/>
</dbReference>
<keyword evidence="2" id="KW-0698">rRNA processing</keyword>
<evidence type="ECO:0000256" key="1">
    <source>
        <dbReference type="ARBA" id="ARBA00006524"/>
    </source>
</evidence>
<name>A0A976M865_THEOR</name>
<dbReference type="EMBL" id="CP056066">
    <property type="protein sequence ID" value="UKJ88955.2"/>
    <property type="molecule type" value="Genomic_DNA"/>
</dbReference>
<protein>
    <submittedName>
        <fullName evidence="4">rRNA accumulation- protein</fullName>
    </submittedName>
</protein>
<feature type="transmembrane region" description="Helical" evidence="3">
    <location>
        <begin position="335"/>
        <end position="362"/>
    </location>
</feature>
<evidence type="ECO:0000256" key="3">
    <source>
        <dbReference type="SAM" id="Phobius"/>
    </source>
</evidence>
<dbReference type="OrthoDB" id="263560at2759"/>
<keyword evidence="3" id="KW-0472">Membrane</keyword>
<dbReference type="Pfam" id="PF06728">
    <property type="entry name" value="PIG-U"/>
    <property type="match status" value="1"/>
</dbReference>
<sequence length="582" mass="67289">MASTYTIILYSALIVVLRVLSLVLLYLLKVHVPYIISKNVFDIYEYIELCRSSNYKSYMRSRPFYYYIIKRIKFVYPNISVKFLMTLFIFIFDVVAAFFIFRIVKNLLESYKRVDEQNIKIFGTVSVKHSRSLPLTIFALYLLNPASVFYNYATNPDGYKYFLLLFSVYSSVFSNKSKYSVKDKEYLKVFGNRLLNFRFPSWMCDLIFVFFVLNSSHNFLSLMFPIIYIRSFHKVKLSDRSIRRDEFIAIMKEFVLSITFVLVVLNFFRFKFTPQLENPYRLLDSNPSIDFSFSWYLNELLPVEFVKGTLLKNHVIGFVFPLPLLVGLRKYPFDYLMIMTCLCILTQPQMSILGITFILIILTVNYQILQRTQPFSKIVGGQTHNTHADAHDSGASNHHSVLICLMDREVHGEPELLLRASDHHTNSHMTALNLAVDNNWGGDDSLSKKELLVRNVIDFCLKAKELYADEIEDMLIVKLDEYFSVNLEDGSEVEIASILVKLHQTCSNNDFSFANDLIANLQKSSDPSVAAHGTFELTQLFSDASSEEDDTPKSKSRGLKLKFKTHLGPKTVTDEDGWTTIL</sequence>
<dbReference type="Pfam" id="PF10273">
    <property type="entry name" value="WGG"/>
    <property type="match status" value="1"/>
</dbReference>
<dbReference type="AlphaFoldDB" id="A0A976M865"/>
<reference evidence="4" key="1">
    <citation type="submission" date="2022-07" db="EMBL/GenBank/DDBJ databases">
        <title>Evaluation of T. orientalis genome assembly methods using nanopore sequencing and analysis of variation between genomes.</title>
        <authorList>
            <person name="Yam J."/>
            <person name="Micallef M.L."/>
            <person name="Liu M."/>
            <person name="Djordjevic S.P."/>
            <person name="Bogema D.R."/>
            <person name="Jenkins C."/>
        </authorList>
    </citation>
    <scope>NUCLEOTIDE SEQUENCE</scope>
    <source>
        <strain evidence="4">Fish Creek</strain>
    </source>
</reference>
<evidence type="ECO:0000256" key="2">
    <source>
        <dbReference type="ARBA" id="ARBA00022552"/>
    </source>
</evidence>
<feature type="transmembrane region" description="Helical" evidence="3">
    <location>
        <begin position="7"/>
        <end position="28"/>
    </location>
</feature>
<feature type="transmembrane region" description="Helical" evidence="3">
    <location>
        <begin position="310"/>
        <end position="328"/>
    </location>
</feature>
<evidence type="ECO:0000313" key="5">
    <source>
        <dbReference type="Proteomes" id="UP000244803"/>
    </source>
</evidence>
<feature type="transmembrane region" description="Helical" evidence="3">
    <location>
        <begin position="133"/>
        <end position="152"/>
    </location>
</feature>
<evidence type="ECO:0000313" key="4">
    <source>
        <dbReference type="EMBL" id="UKJ88955.2"/>
    </source>
</evidence>
<dbReference type="GO" id="GO:0006364">
    <property type="term" value="P:rRNA processing"/>
    <property type="evidence" value="ECO:0007669"/>
    <property type="project" value="UniProtKB-KW"/>
</dbReference>
<proteinExistence type="inferred from homology"/>
<feature type="transmembrane region" description="Helical" evidence="3">
    <location>
        <begin position="83"/>
        <end position="104"/>
    </location>
</feature>
<comment type="similarity">
    <text evidence="1">Belongs to the TSR2 family.</text>
</comment>
<keyword evidence="3" id="KW-1133">Transmembrane helix</keyword>
<gene>
    <name evidence="4" type="primary">TSR2</name>
    <name evidence="4" type="ORF">MACJ_002201</name>
</gene>
<keyword evidence="3" id="KW-0812">Transmembrane</keyword>